<dbReference type="Proteomes" id="UP000239576">
    <property type="component" value="Unassembled WGS sequence"/>
</dbReference>
<gene>
    <name evidence="1" type="ORF">C7B82_30985</name>
</gene>
<protein>
    <submittedName>
        <fullName evidence="1">Uncharacterized protein</fullName>
    </submittedName>
</protein>
<proteinExistence type="predicted"/>
<sequence>MAYLTLVSITYQCQECGENDLVDLHIHFDGELMAKVQVHCNGQEEFIIDPLTQTRPRKQFNSNMDQPITVLINGESAYLCTNGYVRAVDYTLEEATGNVSTCYACNLCIRYRVDTDLLQLVADYSLEVVTITSLTVRSLVRLILAWPKRFFSREKDSTNSLN</sequence>
<evidence type="ECO:0000313" key="2">
    <source>
        <dbReference type="Proteomes" id="UP000239576"/>
    </source>
</evidence>
<reference evidence="1 2" key="2">
    <citation type="submission" date="2018-03" db="EMBL/GenBank/DDBJ databases">
        <title>The ancient ancestry and fast evolution of plastids.</title>
        <authorList>
            <person name="Moore K.R."/>
            <person name="Magnabosco C."/>
            <person name="Momper L."/>
            <person name="Gold D.A."/>
            <person name="Bosak T."/>
            <person name="Fournier G.P."/>
        </authorList>
    </citation>
    <scope>NUCLEOTIDE SEQUENCE [LARGE SCALE GENOMIC DNA]</scope>
    <source>
        <strain evidence="1 2">ULC18</strain>
    </source>
</reference>
<keyword evidence="2" id="KW-1185">Reference proteome</keyword>
<accession>A0A2T1DSL6</accession>
<dbReference type="EMBL" id="PVWK01000164">
    <property type="protein sequence ID" value="PSB23493.1"/>
    <property type="molecule type" value="Genomic_DNA"/>
</dbReference>
<dbReference type="RefSeq" id="WP_106261200.1">
    <property type="nucleotide sequence ID" value="NZ_CAWNSW010000098.1"/>
</dbReference>
<reference evidence="2" key="1">
    <citation type="submission" date="2018-02" db="EMBL/GenBank/DDBJ databases">
        <authorList>
            <person name="Moore K."/>
            <person name="Momper L."/>
        </authorList>
    </citation>
    <scope>NUCLEOTIDE SEQUENCE [LARGE SCALE GENOMIC DNA]</scope>
    <source>
        <strain evidence="2">ULC18</strain>
    </source>
</reference>
<dbReference type="AlphaFoldDB" id="A0A2T1DSL6"/>
<comment type="caution">
    <text evidence="1">The sequence shown here is derived from an EMBL/GenBank/DDBJ whole genome shotgun (WGS) entry which is preliminary data.</text>
</comment>
<evidence type="ECO:0000313" key="1">
    <source>
        <dbReference type="EMBL" id="PSB23493.1"/>
    </source>
</evidence>
<name>A0A2T1DSL6_9CYAN</name>
<organism evidence="1 2">
    <name type="scientific">Stenomitos frigidus ULC18</name>
    <dbReference type="NCBI Taxonomy" id="2107698"/>
    <lineage>
        <taxon>Bacteria</taxon>
        <taxon>Bacillati</taxon>
        <taxon>Cyanobacteriota</taxon>
        <taxon>Cyanophyceae</taxon>
        <taxon>Leptolyngbyales</taxon>
        <taxon>Leptolyngbyaceae</taxon>
        <taxon>Stenomitos</taxon>
    </lineage>
</organism>